<dbReference type="GO" id="GO:0004190">
    <property type="term" value="F:aspartic-type endopeptidase activity"/>
    <property type="evidence" value="ECO:0007669"/>
    <property type="project" value="InterPro"/>
</dbReference>
<dbReference type="Proteomes" id="UP000694867">
    <property type="component" value="Unplaced"/>
</dbReference>
<proteinExistence type="predicted"/>
<protein>
    <submittedName>
        <fullName evidence="6">Uncharacterized protein LOC108863981</fullName>
    </submittedName>
</protein>
<evidence type="ECO:0000256" key="2">
    <source>
        <dbReference type="ARBA" id="ARBA00022884"/>
    </source>
</evidence>
<dbReference type="GO" id="GO:0015074">
    <property type="term" value="P:DNA integration"/>
    <property type="evidence" value="ECO:0007669"/>
    <property type="project" value="UniProtKB-KW"/>
</dbReference>
<accession>A0AAJ7WH52</accession>
<dbReference type="InterPro" id="IPR050951">
    <property type="entry name" value="Retrovirus_Pol_polyprotein"/>
</dbReference>
<dbReference type="AlphaFoldDB" id="A0AAJ7WH52"/>
<organism evidence="5 6">
    <name type="scientific">Galendromus occidentalis</name>
    <name type="common">western predatory mite</name>
    <dbReference type="NCBI Taxonomy" id="34638"/>
    <lineage>
        <taxon>Eukaryota</taxon>
        <taxon>Metazoa</taxon>
        <taxon>Ecdysozoa</taxon>
        <taxon>Arthropoda</taxon>
        <taxon>Chelicerata</taxon>
        <taxon>Arachnida</taxon>
        <taxon>Acari</taxon>
        <taxon>Parasitiformes</taxon>
        <taxon>Mesostigmata</taxon>
        <taxon>Gamasina</taxon>
        <taxon>Phytoseioidea</taxon>
        <taxon>Phytoseiidae</taxon>
        <taxon>Typhlodrominae</taxon>
        <taxon>Galendromus</taxon>
    </lineage>
</organism>
<dbReference type="Gene3D" id="3.30.70.270">
    <property type="match status" value="2"/>
</dbReference>
<dbReference type="SUPFAM" id="SSF56672">
    <property type="entry name" value="DNA/RNA polymerases"/>
    <property type="match status" value="2"/>
</dbReference>
<dbReference type="CDD" id="cd09274">
    <property type="entry name" value="RNase_HI_RT_Ty3"/>
    <property type="match status" value="1"/>
</dbReference>
<dbReference type="InterPro" id="IPR000477">
    <property type="entry name" value="RT_dom"/>
</dbReference>
<dbReference type="FunFam" id="3.30.70.270:FF:000026">
    <property type="entry name" value="Transposon Ty3-G Gag-Pol polyprotein"/>
    <property type="match status" value="1"/>
</dbReference>
<dbReference type="InterPro" id="IPR041577">
    <property type="entry name" value="RT_RNaseH_2"/>
</dbReference>
<dbReference type="GO" id="GO:0003723">
    <property type="term" value="F:RNA binding"/>
    <property type="evidence" value="ECO:0007669"/>
    <property type="project" value="UniProtKB-KW"/>
</dbReference>
<dbReference type="RefSeq" id="XP_028966780.1">
    <property type="nucleotide sequence ID" value="XM_029110947.1"/>
</dbReference>
<keyword evidence="2" id="KW-0694">RNA-binding</keyword>
<feature type="domain" description="Reverse transcriptase" evidence="4">
    <location>
        <begin position="363"/>
        <end position="548"/>
    </location>
</feature>
<dbReference type="CDD" id="cd05481">
    <property type="entry name" value="retropepsin_like_LTR_1"/>
    <property type="match status" value="1"/>
</dbReference>
<dbReference type="GO" id="GO:0006508">
    <property type="term" value="P:proteolysis"/>
    <property type="evidence" value="ECO:0007669"/>
    <property type="project" value="InterPro"/>
</dbReference>
<dbReference type="PANTHER" id="PTHR37984:SF8">
    <property type="entry name" value="CCHC-TYPE DOMAIN-CONTAINING PROTEIN"/>
    <property type="match status" value="1"/>
</dbReference>
<dbReference type="InterPro" id="IPR043128">
    <property type="entry name" value="Rev_trsase/Diguanyl_cyclase"/>
</dbReference>
<keyword evidence="5" id="KW-1185">Reference proteome</keyword>
<sequence>MLRDILILGTKHTKAQEMCFKEDFNKLDVNRTLQIIEMVEDNEKTIKHISDNQQPIEQVNAVKTRNHPTRKTHWDCSYCGSHHPPRRCPAFNQTCTICKKRGHLPSRATSSLTALLDTGATVNVIGVRTITKIRRKGIKLPDIDTSKRITLTMFDKSSTKTLGTIEIPVRRKGREQILKFLVVKGDVDTILSARTCLDLELINTADEVQYVNQVNTGGYENRLLNLTKGFRDIFEGLGKLPQSVKIHIKPNAIPVQQPPRRMPVALVEPLVSRLREMEAAGIIERVDHPTEWVSNIVLKSRTDEDPDIRLQGEKIQIKKHAKYLGVVLEQNLTGKTHIEETLKRATQMAASTARILPRTYGASEAQRRMLATVSESIALNIVPVQREGRKLRICLDPHHLNKVIERPRYPMPTLNESLHKLRNAKIFSVLDARDGLYQMQLDERSADLTTFWSPIGRFRYRRVPQGIASAPEEYQKRQVQAYEGLEGVIVVADDTLVYGSGKTIDDAREDHLKNLEALFQRAREIGLKFNRDKMRLGQSEVRFLGHIISREGLKADPDKVRAIQEMKPPGDVKGIQTFLGCVNYLLQFLPNLSDMTEPLRKLTQFEKYTFAWQSEQQKALERIKDQLTRAPTLTYFDQEKAITIQTDASDFGLGGVMLQDNKPVAFTSHTLTSTERAYATIEKECLAILTTCSKFDKYLYGAREVTIQTDHKPLETIFNKPLDACPKRLQRMRLALQQYPIKVEYIRGKTNFIADALSRKKSTDESRDHSKRPNFWSSDD</sequence>
<reference evidence="6" key="1">
    <citation type="submission" date="2025-08" db="UniProtKB">
        <authorList>
            <consortium name="RefSeq"/>
        </authorList>
    </citation>
    <scope>IDENTIFICATION</scope>
</reference>
<dbReference type="InterPro" id="IPR001969">
    <property type="entry name" value="Aspartic_peptidase_AS"/>
</dbReference>
<evidence type="ECO:0000259" key="4">
    <source>
        <dbReference type="PROSITE" id="PS50878"/>
    </source>
</evidence>
<evidence type="ECO:0000313" key="6">
    <source>
        <dbReference type="RefSeq" id="XP_028966780.1"/>
    </source>
</evidence>
<dbReference type="PROSITE" id="PS50878">
    <property type="entry name" value="RT_POL"/>
    <property type="match status" value="1"/>
</dbReference>
<dbReference type="Pfam" id="PF00078">
    <property type="entry name" value="RVT_1"/>
    <property type="match status" value="1"/>
</dbReference>
<dbReference type="InterPro" id="IPR021109">
    <property type="entry name" value="Peptidase_aspartic_dom_sf"/>
</dbReference>
<dbReference type="InterPro" id="IPR043502">
    <property type="entry name" value="DNA/RNA_pol_sf"/>
</dbReference>
<dbReference type="Gene3D" id="3.10.10.10">
    <property type="entry name" value="HIV Type 1 Reverse Transcriptase, subunit A, domain 1"/>
    <property type="match status" value="2"/>
</dbReference>
<dbReference type="GO" id="GO:0071897">
    <property type="term" value="P:DNA biosynthetic process"/>
    <property type="evidence" value="ECO:0007669"/>
    <property type="project" value="UniProtKB-ARBA"/>
</dbReference>
<dbReference type="GeneID" id="108863981"/>
<dbReference type="Gene3D" id="2.40.70.10">
    <property type="entry name" value="Acid Proteases"/>
    <property type="match status" value="1"/>
</dbReference>
<dbReference type="PROSITE" id="PS00141">
    <property type="entry name" value="ASP_PROTEASE"/>
    <property type="match status" value="1"/>
</dbReference>
<dbReference type="GO" id="GO:0016779">
    <property type="term" value="F:nucleotidyltransferase activity"/>
    <property type="evidence" value="ECO:0007669"/>
    <property type="project" value="UniProtKB-KW"/>
</dbReference>
<evidence type="ECO:0000313" key="5">
    <source>
        <dbReference type="Proteomes" id="UP000694867"/>
    </source>
</evidence>
<dbReference type="KEGG" id="goe:108863981"/>
<evidence type="ECO:0000256" key="3">
    <source>
        <dbReference type="ARBA" id="ARBA00022908"/>
    </source>
</evidence>
<keyword evidence="1" id="KW-0460">Magnesium</keyword>
<dbReference type="CDD" id="cd01647">
    <property type="entry name" value="RT_LTR"/>
    <property type="match status" value="1"/>
</dbReference>
<evidence type="ECO:0000256" key="1">
    <source>
        <dbReference type="ARBA" id="ARBA00022842"/>
    </source>
</evidence>
<keyword evidence="3" id="KW-0229">DNA integration</keyword>
<dbReference type="Pfam" id="PF17919">
    <property type="entry name" value="RT_RNaseH_2"/>
    <property type="match status" value="1"/>
</dbReference>
<name>A0AAJ7WH52_9ACAR</name>
<gene>
    <name evidence="6" type="primary">LOC108863981</name>
</gene>
<dbReference type="GO" id="GO:0004519">
    <property type="term" value="F:endonuclease activity"/>
    <property type="evidence" value="ECO:0007669"/>
    <property type="project" value="UniProtKB-KW"/>
</dbReference>
<dbReference type="PANTHER" id="PTHR37984">
    <property type="entry name" value="PROTEIN CBG26694"/>
    <property type="match status" value="1"/>
</dbReference>